<feature type="region of interest" description="Disordered" evidence="1">
    <location>
        <begin position="505"/>
        <end position="563"/>
    </location>
</feature>
<dbReference type="PANTHER" id="PTHR35552:SF1">
    <property type="entry name" value="MEDIATOR OF RNA POLYMERASE II TRANSCRIPTION SUBUNIT 8"/>
    <property type="match status" value="1"/>
</dbReference>
<dbReference type="GO" id="GO:0016592">
    <property type="term" value="C:mediator complex"/>
    <property type="evidence" value="ECO:0007669"/>
    <property type="project" value="InterPro"/>
</dbReference>
<dbReference type="Proteomes" id="UP001157418">
    <property type="component" value="Unassembled WGS sequence"/>
</dbReference>
<dbReference type="AlphaFoldDB" id="A0AAU9MGH6"/>
<feature type="compositionally biased region" description="Low complexity" evidence="1">
    <location>
        <begin position="322"/>
        <end position="358"/>
    </location>
</feature>
<feature type="compositionally biased region" description="Low complexity" evidence="1">
    <location>
        <begin position="284"/>
        <end position="296"/>
    </location>
</feature>
<dbReference type="InterPro" id="IPR038795">
    <property type="entry name" value="MED8_plant"/>
</dbReference>
<feature type="region of interest" description="Disordered" evidence="1">
    <location>
        <begin position="277"/>
        <end position="359"/>
    </location>
</feature>
<sequence length="563" mass="62279">MDGPMGVGQGQPQQQQEQPQQQAVAKERLNPAVQQQLNLESVKTRALSLYKAITRILEDFELIARTNSVPKWQDVLGQFSMVNLELYNIVEDIKKVSKAFVVHPKNVNGENAGILPVMISSKLLPEIEADDNSKREQLLYAMQNLSVPSQIEKLKARIDMIGAACESAEKVIADTRKTYFGTRQGPTNILTLDKAQAAKIQEQENLLRHAVNHGQGLRIPMDQRQITSSLPSHLVDVLPVNDGIQTISESSGMYMKNTPPMSSNTVNSQGALLQASGSQLMGRAAASPSGPTGASSFDNTTASPLPYANSPRSGNMMNTPSPQQQTQQQQQQQQQQHQQQQQQRQRLMQQLPQHQQQMLAQSLRQNPMTGLAQNQLSQLHDLQGQAQQKYQLHGQNQMAFSQSLGGQQFQGRQLPSGGIQHGIAQNQLNQGNQLGRHLNQMSTTANTALFNAAQATPNNQMMSNMTGMMPSQSMLPRMQFGLSGGNRSLGAQNLNDQVFNMGGNPGSMMPIQQQQQQQQQQQGGFGNMQQNTQNLQQQPGMVVPMQQNPQQNHPNFQQHRQNQ</sequence>
<feature type="region of interest" description="Disordered" evidence="1">
    <location>
        <begin position="1"/>
        <end position="26"/>
    </location>
</feature>
<evidence type="ECO:0000313" key="2">
    <source>
        <dbReference type="EMBL" id="CAH1425375.1"/>
    </source>
</evidence>
<proteinExistence type="predicted"/>
<keyword evidence="3" id="KW-1185">Reference proteome</keyword>
<reference evidence="2 3" key="1">
    <citation type="submission" date="2022-01" db="EMBL/GenBank/DDBJ databases">
        <authorList>
            <person name="Xiong W."/>
            <person name="Schranz E."/>
        </authorList>
    </citation>
    <scope>NUCLEOTIDE SEQUENCE [LARGE SCALE GENOMIC DNA]</scope>
</reference>
<accession>A0AAU9MGH6</accession>
<organism evidence="2 3">
    <name type="scientific">Lactuca virosa</name>
    <dbReference type="NCBI Taxonomy" id="75947"/>
    <lineage>
        <taxon>Eukaryota</taxon>
        <taxon>Viridiplantae</taxon>
        <taxon>Streptophyta</taxon>
        <taxon>Embryophyta</taxon>
        <taxon>Tracheophyta</taxon>
        <taxon>Spermatophyta</taxon>
        <taxon>Magnoliopsida</taxon>
        <taxon>eudicotyledons</taxon>
        <taxon>Gunneridae</taxon>
        <taxon>Pentapetalae</taxon>
        <taxon>asterids</taxon>
        <taxon>campanulids</taxon>
        <taxon>Asterales</taxon>
        <taxon>Asteraceae</taxon>
        <taxon>Cichorioideae</taxon>
        <taxon>Cichorieae</taxon>
        <taxon>Lactucinae</taxon>
        <taxon>Lactuca</taxon>
    </lineage>
</organism>
<protein>
    <recommendedName>
        <fullName evidence="4">Mediator of RNA polymerase II transcription subunit 8</fullName>
    </recommendedName>
</protein>
<feature type="compositionally biased region" description="Low complexity" evidence="1">
    <location>
        <begin position="10"/>
        <end position="22"/>
    </location>
</feature>
<dbReference type="PANTHER" id="PTHR35552">
    <property type="entry name" value="MEDIATOR OF RNA POLYMERASE II TRANSCRIPTION SUBUNIT 8"/>
    <property type="match status" value="1"/>
</dbReference>
<gene>
    <name evidence="2" type="ORF">LVIROSA_LOCUS12521</name>
</gene>
<dbReference type="EMBL" id="CAKMRJ010002223">
    <property type="protein sequence ID" value="CAH1425375.1"/>
    <property type="molecule type" value="Genomic_DNA"/>
</dbReference>
<feature type="compositionally biased region" description="Low complexity" evidence="1">
    <location>
        <begin position="512"/>
        <end position="563"/>
    </location>
</feature>
<comment type="caution">
    <text evidence="2">The sequence shown here is derived from an EMBL/GenBank/DDBJ whole genome shotgun (WGS) entry which is preliminary data.</text>
</comment>
<name>A0AAU9MGH6_9ASTR</name>
<evidence type="ECO:0008006" key="4">
    <source>
        <dbReference type="Google" id="ProtNLM"/>
    </source>
</evidence>
<evidence type="ECO:0000256" key="1">
    <source>
        <dbReference type="SAM" id="MobiDB-lite"/>
    </source>
</evidence>
<evidence type="ECO:0000313" key="3">
    <source>
        <dbReference type="Proteomes" id="UP001157418"/>
    </source>
</evidence>
<feature type="compositionally biased region" description="Polar residues" evidence="1">
    <location>
        <begin position="310"/>
        <end position="321"/>
    </location>
</feature>